<organism evidence="1 2">
    <name type="scientific">Candidatus Segetimicrobium genomatis</name>
    <dbReference type="NCBI Taxonomy" id="2569760"/>
    <lineage>
        <taxon>Bacteria</taxon>
        <taxon>Bacillati</taxon>
        <taxon>Candidatus Sysuimicrobiota</taxon>
        <taxon>Candidatus Sysuimicrobiia</taxon>
        <taxon>Candidatus Sysuimicrobiales</taxon>
        <taxon>Candidatus Segetimicrobiaceae</taxon>
        <taxon>Candidatus Segetimicrobium</taxon>
    </lineage>
</organism>
<dbReference type="AlphaFoldDB" id="A0A537IZX0"/>
<dbReference type="EMBL" id="VBAP01000009">
    <property type="protein sequence ID" value="TMI76860.1"/>
    <property type="molecule type" value="Genomic_DNA"/>
</dbReference>
<protein>
    <submittedName>
        <fullName evidence="1">Uncharacterized protein</fullName>
    </submittedName>
</protein>
<name>A0A537IZX0_9BACT</name>
<sequence>MTVRVGTQPGKATEDEYMEVSIERAQGTIILRTGRLTVQEYGLHVEEDNQTRLIPWSAVMGVSLKKR</sequence>
<dbReference type="Proteomes" id="UP000318834">
    <property type="component" value="Unassembled WGS sequence"/>
</dbReference>
<gene>
    <name evidence="1" type="ORF">E6H05_02330</name>
</gene>
<reference evidence="1 2" key="1">
    <citation type="journal article" date="2019" name="Nat. Microbiol.">
        <title>Mediterranean grassland soil C-N compound turnover is dependent on rainfall and depth, and is mediated by genomically divergent microorganisms.</title>
        <authorList>
            <person name="Diamond S."/>
            <person name="Andeer P.F."/>
            <person name="Li Z."/>
            <person name="Crits-Christoph A."/>
            <person name="Burstein D."/>
            <person name="Anantharaman K."/>
            <person name="Lane K.R."/>
            <person name="Thomas B.C."/>
            <person name="Pan C."/>
            <person name="Northen T.R."/>
            <person name="Banfield J.F."/>
        </authorList>
    </citation>
    <scope>NUCLEOTIDE SEQUENCE [LARGE SCALE GENOMIC DNA]</scope>
    <source>
        <strain evidence="1">NP_8</strain>
    </source>
</reference>
<evidence type="ECO:0000313" key="1">
    <source>
        <dbReference type="EMBL" id="TMI76860.1"/>
    </source>
</evidence>
<comment type="caution">
    <text evidence="1">The sequence shown here is derived from an EMBL/GenBank/DDBJ whole genome shotgun (WGS) entry which is preliminary data.</text>
</comment>
<accession>A0A537IZX0</accession>
<evidence type="ECO:0000313" key="2">
    <source>
        <dbReference type="Proteomes" id="UP000318834"/>
    </source>
</evidence>
<proteinExistence type="predicted"/>